<dbReference type="InterPro" id="IPR004344">
    <property type="entry name" value="TTL/TTLL_fam"/>
</dbReference>
<evidence type="ECO:0000313" key="1">
    <source>
        <dbReference type="EMBL" id="KRX01017.1"/>
    </source>
</evidence>
<dbReference type="OrthoDB" id="202825at2759"/>
<dbReference type="InParanoid" id="A0A0V0QFN5"/>
<evidence type="ECO:0008006" key="3">
    <source>
        <dbReference type="Google" id="ProtNLM"/>
    </source>
</evidence>
<reference evidence="1 2" key="1">
    <citation type="journal article" date="2015" name="Sci. Rep.">
        <title>Genome of the facultative scuticociliatosis pathogen Pseudocohnilembus persalinus provides insight into its virulence through horizontal gene transfer.</title>
        <authorList>
            <person name="Xiong J."/>
            <person name="Wang G."/>
            <person name="Cheng J."/>
            <person name="Tian M."/>
            <person name="Pan X."/>
            <person name="Warren A."/>
            <person name="Jiang C."/>
            <person name="Yuan D."/>
            <person name="Miao W."/>
        </authorList>
    </citation>
    <scope>NUCLEOTIDE SEQUENCE [LARGE SCALE GENOMIC DNA]</scope>
    <source>
        <strain evidence="1">36N120E</strain>
    </source>
</reference>
<dbReference type="InterPro" id="IPR027752">
    <property type="entry name" value="TTLL10"/>
</dbReference>
<proteinExistence type="predicted"/>
<keyword evidence="2" id="KW-1185">Reference proteome</keyword>
<dbReference type="AlphaFoldDB" id="A0A0V0QFN5"/>
<gene>
    <name evidence="1" type="ORF">PPERSA_09623</name>
</gene>
<organism evidence="1 2">
    <name type="scientific">Pseudocohnilembus persalinus</name>
    <name type="common">Ciliate</name>
    <dbReference type="NCBI Taxonomy" id="266149"/>
    <lineage>
        <taxon>Eukaryota</taxon>
        <taxon>Sar</taxon>
        <taxon>Alveolata</taxon>
        <taxon>Ciliophora</taxon>
        <taxon>Intramacronucleata</taxon>
        <taxon>Oligohymenophorea</taxon>
        <taxon>Scuticociliatia</taxon>
        <taxon>Philasterida</taxon>
        <taxon>Pseudocohnilembidae</taxon>
        <taxon>Pseudocohnilembus</taxon>
    </lineage>
</organism>
<dbReference type="PANTHER" id="PTHR46810:SF1">
    <property type="entry name" value="INACTIVE POLYGLYCYLASE TTLL10"/>
    <property type="match status" value="1"/>
</dbReference>
<dbReference type="PROSITE" id="PS51221">
    <property type="entry name" value="TTL"/>
    <property type="match status" value="1"/>
</dbReference>
<dbReference type="PANTHER" id="PTHR46810">
    <property type="entry name" value="INACTIVE POLYGLYCYLASE TTLL10"/>
    <property type="match status" value="1"/>
</dbReference>
<dbReference type="Proteomes" id="UP000054937">
    <property type="component" value="Unassembled WGS sequence"/>
</dbReference>
<dbReference type="Gene3D" id="3.30.470.20">
    <property type="entry name" value="ATP-grasp fold, B domain"/>
    <property type="match status" value="1"/>
</dbReference>
<protein>
    <recommendedName>
        <fullName evidence="3">Tubulin-tyrosine ligase family protein</fullName>
    </recommendedName>
</protein>
<evidence type="ECO:0000313" key="2">
    <source>
        <dbReference type="Proteomes" id="UP000054937"/>
    </source>
</evidence>
<name>A0A0V0QFN5_PSEPJ</name>
<accession>A0A0V0QFN5</accession>
<comment type="caution">
    <text evidence="1">The sequence shown here is derived from an EMBL/GenBank/DDBJ whole genome shotgun (WGS) entry which is preliminary data.</text>
</comment>
<sequence length="685" mass="81669">MSISNDQYQTLQDKLEILSILTVFSGIHEIAQNPNSFQILQIQFKLDNQLNPIITDIQDINKVMNENYNYQLESELQQIVQQALNQVLKGKKFIQNQQLQEKDNVEQEYKIQQQNQSFKMVFNEVHQVYVDDLEQRDLYYPKIIQEFIQKYDELCGVERQDLPVSNDQLKQEQLDKFIQNLKVNKDHNKPNKKKYQILTKMREEPIVSAQQIQDECQKLKDQEYEDKKRQYEEQMNQNQLQKLRSIKKNRIETESRVALKTYNKKKIFKNDQEREKYRRKLMYEGKLFKPNSNNINKSQYLNGQNQKNDQIFTFDKEKNAKQIFKQFLKYPLNKMDPQYIKQVKNLENKQREASQNKHDIKDKSNQSLNITKNIDNKYEKHLGIVKQIENYIESNKLQFFKETQTFIEKNKEIKNKSILQGRLQSSLKGSSLLQSKKNITENFIVEYDDLEEIHVNLILSGPKLSLKLTGHFLEKIHKFDENINTEFDEGEYDLTHLNHKQQQNWIKYGKGYKQYRDKIAIIQKYIENPFLINNKKFDVRCYVLVAQVEPFLVFFHHGYLRLSLNEYTTLDSQSVMDQNLQLTHLTNAAIQKNHPDYQSNKDDSIWSMEQFQEYLIKTEKVSDKQQIESIYDKMKQILKYTFLAGQSKLSSKKGCFELLGVDFMFDQDLNPFLIEINTNPALTLA</sequence>
<dbReference type="Pfam" id="PF03133">
    <property type="entry name" value="TTL"/>
    <property type="match status" value="1"/>
</dbReference>
<dbReference type="GO" id="GO:0070737">
    <property type="term" value="F:protein-glycine ligase activity, elongating"/>
    <property type="evidence" value="ECO:0007669"/>
    <property type="project" value="TreeGrafter"/>
</dbReference>
<dbReference type="EMBL" id="LDAU01000180">
    <property type="protein sequence ID" value="KRX01017.1"/>
    <property type="molecule type" value="Genomic_DNA"/>
</dbReference>
<dbReference type="SUPFAM" id="SSF56059">
    <property type="entry name" value="Glutathione synthetase ATP-binding domain-like"/>
    <property type="match status" value="1"/>
</dbReference>